<reference evidence="8 9" key="1">
    <citation type="submission" date="2014-03" db="EMBL/GenBank/DDBJ databases">
        <title>Genomics of Bifidobacteria.</title>
        <authorList>
            <person name="Ventura M."/>
            <person name="Milani C."/>
            <person name="Lugli G.A."/>
        </authorList>
    </citation>
    <scope>NUCLEOTIDE SEQUENCE [LARGE SCALE GENOMIC DNA]</scope>
    <source>
        <strain evidence="8 9">DSM 23968</strain>
    </source>
</reference>
<comment type="caution">
    <text evidence="8">The sequence shown here is derived from an EMBL/GenBank/DDBJ whole genome shotgun (WGS) entry which is preliminary data.</text>
</comment>
<name>A0A087DJJ1_9BIFI</name>
<evidence type="ECO:0000313" key="9">
    <source>
        <dbReference type="Proteomes" id="UP000029004"/>
    </source>
</evidence>
<evidence type="ECO:0000256" key="3">
    <source>
        <dbReference type="ARBA" id="ARBA00022679"/>
    </source>
</evidence>
<organism evidence="8 9">
    <name type="scientific">Bifidobacterium stellenboschense</name>
    <dbReference type="NCBI Taxonomy" id="762211"/>
    <lineage>
        <taxon>Bacteria</taxon>
        <taxon>Bacillati</taxon>
        <taxon>Actinomycetota</taxon>
        <taxon>Actinomycetes</taxon>
        <taxon>Bifidobacteriales</taxon>
        <taxon>Bifidobacteriaceae</taxon>
        <taxon>Bifidobacterium</taxon>
    </lineage>
</organism>
<dbReference type="GO" id="GO:0042158">
    <property type="term" value="P:lipoprotein biosynthetic process"/>
    <property type="evidence" value="ECO:0007669"/>
    <property type="project" value="InterPro"/>
</dbReference>
<evidence type="ECO:0000256" key="4">
    <source>
        <dbReference type="ARBA" id="ARBA00022692"/>
    </source>
</evidence>
<dbReference type="PANTHER" id="PTHR30589">
    <property type="entry name" value="PROLIPOPROTEIN DIACYLGLYCERYL TRANSFERASE"/>
    <property type="match status" value="1"/>
</dbReference>
<dbReference type="Proteomes" id="UP000029004">
    <property type="component" value="Unassembled WGS sequence"/>
</dbReference>
<evidence type="ECO:0000256" key="7">
    <source>
        <dbReference type="SAM" id="Phobius"/>
    </source>
</evidence>
<feature type="transmembrane region" description="Helical" evidence="7">
    <location>
        <begin position="215"/>
        <end position="236"/>
    </location>
</feature>
<keyword evidence="3 8" id="KW-0808">Transferase</keyword>
<evidence type="ECO:0000256" key="1">
    <source>
        <dbReference type="ARBA" id="ARBA00007150"/>
    </source>
</evidence>
<dbReference type="EMBL" id="JGZP01000016">
    <property type="protein sequence ID" value="KFI95691.1"/>
    <property type="molecule type" value="Genomic_DNA"/>
</dbReference>
<keyword evidence="4 7" id="KW-0812">Transmembrane</keyword>
<keyword evidence="2" id="KW-1003">Cell membrane</keyword>
<keyword evidence="9" id="KW-1185">Reference proteome</keyword>
<dbReference type="AlphaFoldDB" id="A0A087DJJ1"/>
<feature type="transmembrane region" description="Helical" evidence="7">
    <location>
        <begin position="12"/>
        <end position="32"/>
    </location>
</feature>
<proteinExistence type="inferred from homology"/>
<feature type="transmembrane region" description="Helical" evidence="7">
    <location>
        <begin position="163"/>
        <end position="183"/>
    </location>
</feature>
<dbReference type="STRING" id="762211.BSTEL_0497"/>
<feature type="transmembrane region" description="Helical" evidence="7">
    <location>
        <begin position="86"/>
        <end position="104"/>
    </location>
</feature>
<dbReference type="eggNOG" id="COG0682">
    <property type="taxonomic scope" value="Bacteria"/>
</dbReference>
<dbReference type="GO" id="GO:0008961">
    <property type="term" value="F:phosphatidylglycerol-prolipoprotein diacylglyceryl transferase activity"/>
    <property type="evidence" value="ECO:0007669"/>
    <property type="project" value="InterPro"/>
</dbReference>
<evidence type="ECO:0000256" key="6">
    <source>
        <dbReference type="ARBA" id="ARBA00023136"/>
    </source>
</evidence>
<keyword evidence="6 7" id="KW-0472">Membrane</keyword>
<dbReference type="RefSeq" id="WP_034529516.1">
    <property type="nucleotide sequence ID" value="NZ_JGZP01000016.1"/>
</dbReference>
<comment type="similarity">
    <text evidence="1">Belongs to the Lgt family.</text>
</comment>
<evidence type="ECO:0000313" key="8">
    <source>
        <dbReference type="EMBL" id="KFI95691.1"/>
    </source>
</evidence>
<evidence type="ECO:0000256" key="2">
    <source>
        <dbReference type="ARBA" id="ARBA00022475"/>
    </source>
</evidence>
<dbReference type="OrthoDB" id="871140at2"/>
<sequence>MYPYLIFGTTVLSTYGVLFVTAAFAAGGYITLRTWHERQSVEDAIYLYALTAIGAIVGAKLVYALITFASGKAHSPSEIFGGSSVVGGITGAGIGAIVTCRFFGWNIFSFLPRLAPALPLAISIIRIGCLFEGCCYGKPFAYGIVFHESPVAPNGIPLVPTQIIDSIIMFVLFGVMHILSARITPERLLTILTCCCAAARFTEDWLRGDAAPVPLPLLTMTQVVILALMLLGMLMINPVKALAQRH</sequence>
<gene>
    <name evidence="8" type="ORF">BSTEL_0497</name>
</gene>
<accession>A0A087DJJ1</accession>
<feature type="transmembrane region" description="Helical" evidence="7">
    <location>
        <begin position="44"/>
        <end position="66"/>
    </location>
</feature>
<keyword evidence="8" id="KW-0449">Lipoprotein</keyword>
<dbReference type="PANTHER" id="PTHR30589:SF0">
    <property type="entry name" value="PHOSPHATIDYLGLYCEROL--PROLIPOPROTEIN DIACYLGLYCERYL TRANSFERASE"/>
    <property type="match status" value="1"/>
</dbReference>
<protein>
    <submittedName>
        <fullName evidence="8">Prolipoprotein diacylglyceryl transferase</fullName>
    </submittedName>
</protein>
<dbReference type="Pfam" id="PF01790">
    <property type="entry name" value="LGT"/>
    <property type="match status" value="1"/>
</dbReference>
<dbReference type="InterPro" id="IPR001640">
    <property type="entry name" value="Lgt"/>
</dbReference>
<evidence type="ECO:0000256" key="5">
    <source>
        <dbReference type="ARBA" id="ARBA00022989"/>
    </source>
</evidence>
<dbReference type="GO" id="GO:0005886">
    <property type="term" value="C:plasma membrane"/>
    <property type="evidence" value="ECO:0007669"/>
    <property type="project" value="InterPro"/>
</dbReference>
<keyword evidence="5 7" id="KW-1133">Transmembrane helix</keyword>